<dbReference type="OrthoDB" id="9768004at2"/>
<dbReference type="PROSITE" id="PS50104">
    <property type="entry name" value="TIR"/>
    <property type="match status" value="1"/>
</dbReference>
<comment type="caution">
    <text evidence="3">The sequence shown here is derived from an EMBL/GenBank/DDBJ whole genome shotgun (WGS) entry which is preliminary data.</text>
</comment>
<accession>A0A2T1E9P9</accession>
<proteinExistence type="predicted"/>
<keyword evidence="1" id="KW-0812">Transmembrane</keyword>
<keyword evidence="1" id="KW-0472">Membrane</keyword>
<dbReference type="Gene3D" id="3.40.50.10140">
    <property type="entry name" value="Toll/interleukin-1 receptor homology (TIR) domain"/>
    <property type="match status" value="1"/>
</dbReference>
<dbReference type="Proteomes" id="UP000239576">
    <property type="component" value="Unassembled WGS sequence"/>
</dbReference>
<feature type="transmembrane region" description="Helical" evidence="1">
    <location>
        <begin position="421"/>
        <end position="439"/>
    </location>
</feature>
<dbReference type="SUPFAM" id="SSF52200">
    <property type="entry name" value="Toll/Interleukin receptor TIR domain"/>
    <property type="match status" value="1"/>
</dbReference>
<reference evidence="4" key="1">
    <citation type="submission" date="2018-02" db="EMBL/GenBank/DDBJ databases">
        <authorList>
            <person name="Moore K."/>
            <person name="Momper L."/>
        </authorList>
    </citation>
    <scope>NUCLEOTIDE SEQUENCE [LARGE SCALE GENOMIC DNA]</scope>
    <source>
        <strain evidence="4">ULC18</strain>
    </source>
</reference>
<dbReference type="RefSeq" id="WP_106256427.1">
    <property type="nucleotide sequence ID" value="NZ_CAWNSW010000155.1"/>
</dbReference>
<evidence type="ECO:0000313" key="4">
    <source>
        <dbReference type="Proteomes" id="UP000239576"/>
    </source>
</evidence>
<dbReference type="EMBL" id="PVWK01000062">
    <property type="protein sequence ID" value="PSB29433.1"/>
    <property type="molecule type" value="Genomic_DNA"/>
</dbReference>
<sequence length="448" mass="51404">MNASTIQTAKQLQTAILHEAGSDVFISYSRKDQSFVRTLSAAFKQLNHDPWVDWEDIQKGEEWWKAIQRGIENAHTFVFIMSPDSVKSSVCREEIEYAAACNKRFLPIVYREGFDQKQVHFKLSSHNWLFFREADDFNEAFQELMKAIDTDLEYVRMHTRLLVRALEWQGKAKNPSSLLRGLDLEEAQQWLIKRMGKEPLPTNAHVQYIKASRDTEVARVSARRKARRTVLLTTLLANIVLSVAGGSWFYQFRLNEALERIQKEMVQALQAGRFGTNGDHFAALADLYVPKGSTPIDNPLYQEHQKWLTDLHTVFPNAIPRTYKVGSPGKIMWIGDLSRSIAIGRETTDFLEPFKAEHSERKVFDDKITVIMTPYEDELGHWISASGPIKNSAGQIVGGIRVDFTEAYLIQVQAETQKTLLVAYLLVAVWLFILSWIILRSLRPIEED</sequence>
<reference evidence="3 4" key="2">
    <citation type="submission" date="2018-03" db="EMBL/GenBank/DDBJ databases">
        <title>The ancient ancestry and fast evolution of plastids.</title>
        <authorList>
            <person name="Moore K.R."/>
            <person name="Magnabosco C."/>
            <person name="Momper L."/>
            <person name="Gold D.A."/>
            <person name="Bosak T."/>
            <person name="Fournier G.P."/>
        </authorList>
    </citation>
    <scope>NUCLEOTIDE SEQUENCE [LARGE SCALE GENOMIC DNA]</scope>
    <source>
        <strain evidence="3 4">ULC18</strain>
    </source>
</reference>
<protein>
    <recommendedName>
        <fullName evidence="2">TIR domain-containing protein</fullName>
    </recommendedName>
</protein>
<dbReference type="PANTHER" id="PTHR46270">
    <property type="entry name" value="ARMADILLO-TYPE FOLD-RELATED"/>
    <property type="match status" value="1"/>
</dbReference>
<evidence type="ECO:0000313" key="3">
    <source>
        <dbReference type="EMBL" id="PSB29433.1"/>
    </source>
</evidence>
<keyword evidence="1" id="KW-1133">Transmembrane helix</keyword>
<evidence type="ECO:0000259" key="2">
    <source>
        <dbReference type="PROSITE" id="PS50104"/>
    </source>
</evidence>
<dbReference type="SMART" id="SM00255">
    <property type="entry name" value="TIR"/>
    <property type="match status" value="1"/>
</dbReference>
<keyword evidence="4" id="KW-1185">Reference proteome</keyword>
<dbReference type="InterPro" id="IPR035897">
    <property type="entry name" value="Toll_tir_struct_dom_sf"/>
</dbReference>
<dbReference type="AlphaFoldDB" id="A0A2T1E9P9"/>
<name>A0A2T1E9P9_9CYAN</name>
<dbReference type="Pfam" id="PF13676">
    <property type="entry name" value="TIR_2"/>
    <property type="match status" value="1"/>
</dbReference>
<evidence type="ECO:0000256" key="1">
    <source>
        <dbReference type="SAM" id="Phobius"/>
    </source>
</evidence>
<organism evidence="3 4">
    <name type="scientific">Stenomitos frigidus ULC18</name>
    <dbReference type="NCBI Taxonomy" id="2107698"/>
    <lineage>
        <taxon>Bacteria</taxon>
        <taxon>Bacillati</taxon>
        <taxon>Cyanobacteriota</taxon>
        <taxon>Cyanophyceae</taxon>
        <taxon>Leptolyngbyales</taxon>
        <taxon>Leptolyngbyaceae</taxon>
        <taxon>Stenomitos</taxon>
    </lineage>
</organism>
<dbReference type="InterPro" id="IPR000157">
    <property type="entry name" value="TIR_dom"/>
</dbReference>
<feature type="transmembrane region" description="Helical" evidence="1">
    <location>
        <begin position="229"/>
        <end position="250"/>
    </location>
</feature>
<dbReference type="PANTHER" id="PTHR46270:SF2">
    <property type="entry name" value="TIR DOMAIN-CONTAINING PROTEIN"/>
    <property type="match status" value="1"/>
</dbReference>
<feature type="domain" description="TIR" evidence="2">
    <location>
        <begin position="20"/>
        <end position="152"/>
    </location>
</feature>
<dbReference type="GO" id="GO:0007165">
    <property type="term" value="P:signal transduction"/>
    <property type="evidence" value="ECO:0007669"/>
    <property type="project" value="InterPro"/>
</dbReference>
<gene>
    <name evidence="3" type="ORF">C7B82_11470</name>
</gene>